<name>A0A0L8FXM7_OCTBM</name>
<evidence type="ECO:0000313" key="2">
    <source>
        <dbReference type="EMBL" id="KOF69428.1"/>
    </source>
</evidence>
<feature type="transmembrane region" description="Helical" evidence="1">
    <location>
        <begin position="80"/>
        <end position="103"/>
    </location>
</feature>
<feature type="transmembrane region" description="Helical" evidence="1">
    <location>
        <begin position="115"/>
        <end position="142"/>
    </location>
</feature>
<proteinExistence type="predicted"/>
<dbReference type="EMBL" id="KQ425490">
    <property type="protein sequence ID" value="KOF69428.1"/>
    <property type="molecule type" value="Genomic_DNA"/>
</dbReference>
<dbReference type="AlphaFoldDB" id="A0A0L8FXM7"/>
<sequence>MFTSFKTLILPLHDHYHHHHHHHHPHHHHHLHQRRRYISIIHHQFSKLYIFVTAPPRPSCFPVLQLPPLKFVTLFFNLPFLLLLLLNVPFSSPLTTFALYYYFHSSSPTTPLSLLLTLLLLSSPTPSLCFLPLILHFIYILFSSHSLSLL</sequence>
<evidence type="ECO:0000256" key="1">
    <source>
        <dbReference type="SAM" id="Phobius"/>
    </source>
</evidence>
<keyword evidence="1" id="KW-0812">Transmembrane</keyword>
<gene>
    <name evidence="2" type="ORF">OCBIM_22004968mg</name>
</gene>
<accession>A0A0L8FXM7</accession>
<organism evidence="2">
    <name type="scientific">Octopus bimaculoides</name>
    <name type="common">California two-spotted octopus</name>
    <dbReference type="NCBI Taxonomy" id="37653"/>
    <lineage>
        <taxon>Eukaryota</taxon>
        <taxon>Metazoa</taxon>
        <taxon>Spiralia</taxon>
        <taxon>Lophotrochozoa</taxon>
        <taxon>Mollusca</taxon>
        <taxon>Cephalopoda</taxon>
        <taxon>Coleoidea</taxon>
        <taxon>Octopodiformes</taxon>
        <taxon>Octopoda</taxon>
        <taxon>Incirrata</taxon>
        <taxon>Octopodidae</taxon>
        <taxon>Octopus</taxon>
    </lineage>
</organism>
<protein>
    <submittedName>
        <fullName evidence="2">Uncharacterized protein</fullName>
    </submittedName>
</protein>
<keyword evidence="1" id="KW-1133">Transmembrane helix</keyword>
<reference evidence="2" key="1">
    <citation type="submission" date="2015-07" db="EMBL/GenBank/DDBJ databases">
        <title>MeaNS - Measles Nucleotide Surveillance Program.</title>
        <authorList>
            <person name="Tran T."/>
            <person name="Druce J."/>
        </authorList>
    </citation>
    <scope>NUCLEOTIDE SEQUENCE</scope>
    <source>
        <strain evidence="2">UCB-OBI-ISO-001</strain>
        <tissue evidence="2">Gonad</tissue>
    </source>
</reference>
<keyword evidence="1" id="KW-0472">Membrane</keyword>